<evidence type="ECO:0000256" key="15">
    <source>
        <dbReference type="ARBA" id="ARBA00022703"/>
    </source>
</evidence>
<comment type="PTM">
    <text evidence="33">Palmitoylation of the transmembrane protein and of Env polyprotein (prior to its proteolytic cleavage) is essential for their association with host cell membrane lipid rafts. Palmitoylation is therefore required for envelope trafficking to classical lipid rafts, but not for viral replication.</text>
</comment>
<evidence type="ECO:0000256" key="25">
    <source>
        <dbReference type="ARBA" id="ARBA00023136"/>
    </source>
</evidence>
<comment type="PTM">
    <text evidence="33">Specific enzymatic cleavages in vivo yield mature proteins. Envelope glycoproteins are synthesized as a inactive precursor that is heavily N-glycosylated and processed likely by host cell furin in the Golgi to yield the mature SU and TM proteins. The cleavage site between SU and TM requires the minimal sequence [KR]-X-[KR]-R. About 2 of the 9 disulfide bonds of gp41 are reduced by P4HB/PDI, following binding to CD4 receptor.</text>
</comment>
<dbReference type="GO" id="GO:0052031">
    <property type="term" value="P:symbiont-mediated perturbation of host defense response"/>
    <property type="evidence" value="ECO:0007669"/>
    <property type="project" value="UniProtKB-UniRule"/>
</dbReference>
<proteinExistence type="inferred from homology"/>
<evidence type="ECO:0000256" key="3">
    <source>
        <dbReference type="ARBA" id="ARBA00004505"/>
    </source>
</evidence>
<evidence type="ECO:0000259" key="36">
    <source>
        <dbReference type="Pfam" id="PF00516"/>
    </source>
</evidence>
<comment type="function">
    <text evidence="33">Surface protein gp120: Attaches the virus to the host lymphoid cell by binding to the primary receptor CD4. This interaction induces a structural rearrangement creating a high affinity binding site for a chemokine coreceptor like CXCR4 and/or CCR5. Acts as a ligand for CD209/DC-SIGN and CLEC4M/DC-SIGNR, which are respectively found on dendritic cells (DCs), and on endothelial cells of liver sinusoids and lymph node sinuses. These interactions allow capture of viral particles at mucosal surfaces by these cells and subsequent transmission to permissive cells. HIV subverts the migration properties of dendritic cells to gain access to CD4+ T-cells in lymph nodes. Virus transmission to permissive T-cells occurs either in trans (without DCs infection, through viral capture and transmission), or in cis (following DCs productive infection, through the usual CD4-gp120 interaction), thereby inducing a robust infection. In trans infection, bound virions remain infectious over days and it is proposed that they are not degraded, but protected in non-lysosomal acidic organelles within the DCs close to the cell membrane thus contributing to the viral infectious potential during DCs' migration from the periphery to the lymphoid tissues. On arrival at lymphoid tissues, intact virions recycle back to DCs' cell surface allowing virus transmission to CD4+ T-cells.</text>
</comment>
<dbReference type="Gene3D" id="1.10.287.210">
    <property type="match status" value="1"/>
</dbReference>
<comment type="subunit">
    <text evidence="32">The mature envelope protein (Env) consists of a homotrimer of non-covalently associated gp120-gp41 heterodimers. The resulting complex protrudes from the virus surface as a spike. There seems to be as few as 10 spikes on the average virion. Interacts with host CD4, CCR5 and CXCR4. Gp120 also interacts with the C-type lectins CD209/DC-SIGN and CLEC4M/DC-SIGNR (collectively referred to as DC-SIGN(R)). Gp120 and gp41 interact with GalCer. Gp120 interacts with host ITGA4/ITGB7 complex; on CD4+ T-cells, this interaction results in rapid activation of integrin ITGAL/LFA-1, which facilitates efficient cell-to-cell spreading of HIV-1. Gp120 interacts with cell-associated heparan sulfate; this interaction increases virus infectivity on permissive cells and may be involved in infection of CD4- cells.</text>
</comment>
<evidence type="ECO:0000256" key="11">
    <source>
        <dbReference type="ARBA" id="ARBA00022581"/>
    </source>
</evidence>
<comment type="function">
    <text evidence="33">Transmembrane protein gp41: Acts as a class I viral fusion protein. Under the current model, the protein has at least 3 conformational states: pre-fusion native state, pre-hairpin intermediate state, and post-fusion hairpin state. During fusion of viral and target intracellular membranes, the coiled coil regions (heptad repeats) assume a trimer-of-hairpins structure, positioning the fusion peptide in close proximity to the C-terminal region of the ectodomain. The formation of this structure appears to drive apposition and subsequent fusion of viral and target cell membranes. Complete fusion occurs in host cell endosomes and is dynamin-dependent, however some lipid transfer might occur at the plasma membrane. The virus undergoes clathrin-dependent internalization long before endosomal fusion, thus minimizing the surface exposure of conserved viral epitopes during fusion and reducing the efficacy of inhibitors targeting these epitopes. Membranes fusion leads to delivery of the nucleocapsid into the cytoplasm.</text>
</comment>
<feature type="region of interest" description="Disordered" evidence="35">
    <location>
        <begin position="717"/>
        <end position="744"/>
    </location>
</feature>
<evidence type="ECO:0000256" key="22">
    <source>
        <dbReference type="ARBA" id="ARBA00022989"/>
    </source>
</evidence>
<dbReference type="FunFam" id="2.170.40.20:FF:000001">
    <property type="entry name" value="Envelope glycoprotein gp160"/>
    <property type="match status" value="1"/>
</dbReference>
<dbReference type="InterPro" id="IPR000777">
    <property type="entry name" value="HIV1_Gp120"/>
</dbReference>
<comment type="caution">
    <text evidence="33 34">Lacks conserved residue(s) required for the propagation of feature annotation.</text>
</comment>
<keyword evidence="30 33" id="KW-0449">Lipoprotein</keyword>
<organismHost>
    <name type="scientific">Homo sapiens</name>
    <name type="common">Human</name>
    <dbReference type="NCBI Taxonomy" id="9606"/>
</organismHost>
<sequence>MRVKGIRKNYQHLWRWGIMLLGMLLMICNAANQSWVTVYYGVPVWREATTTLFCASDAKAYDTEVHNIWATHACVPTDPNPQEVELENVTENFNMWKNDMVEQMHEDIISLWDQSLKPCVKLTPLCVTLNCTDDLKNSTSNSTSNPDNSTANSIGEIKNCSFNITTSIRDKVQKEYALFYKLDVVPIKNETQSYRLVSCNTSVITQACPKVSFEPIPIHFCAPAGFAILKCRDKKFNGTGPCKNVSTVQCTHGIRPVVSTQLLLNGSLAEEEVVIRSENFTNNVKTIIVQLNETVEINCTRPNNNTRKSIHMGPGGAFYATGDIIGNIRQAHCNISGTKWKKTLEQIVKKLREKFENQTIVFNSSSGGDPEIVTHSFNCAGEFFYCNTTKLFNSTWNGNVTEGANFTETITLPCRIKQIINMWQEVGKAMYAPPIRGQIRCSSNITGLLLTRDGGKTNETNETEIFRPGGGNMKDNWRSELYKYKVVKIEPLGVAPTKAKRRVVQREKRAVGVIGAMFLGFLGTAGSTMGAASVTLTVQARQLLSGIVQQQNNLLRAIEAQQHLLQLTVWGIKQLQARLLAVERYLRDQQLLGIWGCSGKLICTTAVPWNASWSNKSLDYIWENMTWMQWDREINNYTDLIYNLLEASQNQQEKNEQDLLALDKWASLWNWFDITNWLWYIKIFIMIIGGLIGLRIVFTVLSIVNRVRQGYSPISFQTRLPGPRGPDRPEGIEEEGGERDRDRSSPLVDGLLAIIWVDLRSLLLFSYHRLRDLLLIVARTVELLGRRGWETLKYWWNLLKYWSQELRNSVVSLLNATAIAVAEGTDRVIEVIQRAFRAILHIPRRIRQGFERLLL</sequence>
<feature type="topological domain" description="Cytoplasmic" evidence="33">
    <location>
        <begin position="705"/>
        <end position="855"/>
    </location>
</feature>
<dbReference type="EMBL" id="KM259387">
    <property type="protein sequence ID" value="AIL85892.1"/>
    <property type="molecule type" value="Genomic_RNA"/>
</dbReference>
<evidence type="ECO:0000256" key="26">
    <source>
        <dbReference type="ARBA" id="ARBA00023139"/>
    </source>
</evidence>
<keyword evidence="24 33" id="KW-0175">Coiled coil</keyword>
<dbReference type="GO" id="GO:1903908">
    <property type="term" value="P:positive regulation of plasma membrane raft polarization"/>
    <property type="evidence" value="ECO:0007669"/>
    <property type="project" value="UniProtKB-UniRule"/>
</dbReference>
<feature type="transmembrane region" description="Helical" evidence="34">
    <location>
        <begin position="12"/>
        <end position="32"/>
    </location>
</feature>
<evidence type="ECO:0000256" key="33">
    <source>
        <dbReference type="HAMAP-Rule" id="MF_04083"/>
    </source>
</evidence>
<evidence type="ECO:0000256" key="28">
    <source>
        <dbReference type="ARBA" id="ARBA00023180"/>
    </source>
</evidence>
<feature type="short sequence motif" description="Di-leucine internalization motif" evidence="33">
    <location>
        <begin position="854"/>
        <end position="855"/>
    </location>
</feature>
<keyword evidence="28 33" id="KW-0325">Glycoprotein</keyword>
<keyword evidence="10 33" id="KW-1165">Clathrin-mediated endocytosis of virus by host</keyword>
<dbReference type="GO" id="GO:0019064">
    <property type="term" value="P:fusion of virus membrane with host plasma membrane"/>
    <property type="evidence" value="ECO:0007669"/>
    <property type="project" value="UniProtKB-UniRule"/>
</dbReference>
<feature type="transmembrane region" description="Helical" evidence="34">
    <location>
        <begin position="677"/>
        <end position="704"/>
    </location>
</feature>
<comment type="subcellular location">
    <molecule>Transmembrane protein gp41</molecule>
    <subcellularLocation>
        <location evidence="33">Virion membrane</location>
        <topology evidence="33">Single-pass type I membrane protein</topology>
    </subcellularLocation>
    <subcellularLocation>
        <location evidence="33">Host cell membrane</location>
        <topology evidence="33">Single-pass type I membrane protein</topology>
    </subcellularLocation>
    <subcellularLocation>
        <location evidence="33">Host endosome membrane</location>
        <topology evidence="33">Single-pass type I membrane protein</topology>
    </subcellularLocation>
    <text evidence="33">It is probably concentrated at the site of budding and incorporated into the virions possibly by contacts between the cytoplasmic tail of Env and the N-terminus of Gag.</text>
</comment>
<organism evidence="38">
    <name type="scientific">Human immunodeficiency virus type 1</name>
    <name type="common">HIV-1</name>
    <dbReference type="NCBI Taxonomy" id="11676"/>
    <lineage>
        <taxon>Viruses</taxon>
        <taxon>Riboviria</taxon>
        <taxon>Pararnavirae</taxon>
        <taxon>Artverviricota</taxon>
        <taxon>Revtraviricetes</taxon>
        <taxon>Ortervirales</taxon>
        <taxon>Retroviridae</taxon>
        <taxon>Orthoretrovirinae</taxon>
        <taxon>Lentivirus</taxon>
        <taxon>Lentivirus humimdef1</taxon>
    </lineage>
</organism>
<evidence type="ECO:0000256" key="34">
    <source>
        <dbReference type="RuleBase" id="RU363095"/>
    </source>
</evidence>
<keyword evidence="31 33" id="KW-1160">Virus entry into host cell</keyword>
<evidence type="ECO:0000256" key="35">
    <source>
        <dbReference type="SAM" id="MobiDB-lite"/>
    </source>
</evidence>
<keyword evidence="11 33" id="KW-0945">Host-virus interaction</keyword>
<comment type="domain">
    <text evidence="33">The CD4-binding region is targeted by the antibody b12.</text>
</comment>
<evidence type="ECO:0000256" key="24">
    <source>
        <dbReference type="ARBA" id="ARBA00023054"/>
    </source>
</evidence>
<comment type="domain">
    <text evidence="33">The membrane proximal external region (MPER) present in gp41 is a tryptophan-rich region recognized by the antibodies 2F5, Z13, and 4E10. MPER seems to play a role in fusion.</text>
</comment>
<protein>
    <recommendedName>
        <fullName evidence="33">Envelope glycoprotein gp160</fullName>
    </recommendedName>
    <alternativeName>
        <fullName evidence="33">Env polyprotein</fullName>
    </alternativeName>
    <component>
        <recommendedName>
            <fullName evidence="33">Surface protein gp120</fullName>
            <shortName evidence="33">SU</shortName>
        </recommendedName>
        <alternativeName>
            <fullName evidence="33">Glycoprotein 120</fullName>
            <shortName evidence="33">gp120</shortName>
        </alternativeName>
    </component>
    <component>
        <recommendedName>
            <fullName evidence="33">Transmembrane protein gp41</fullName>
            <shortName evidence="33">TM</shortName>
        </recommendedName>
        <alternativeName>
            <fullName evidence="33">Glycoprotein 41</fullName>
            <shortName evidence="33">gp41</shortName>
        </alternativeName>
    </component>
</protein>
<name>A0A077H5P1_HV1</name>
<dbReference type="FunFam" id="1.10.287.210:FF:000001">
    <property type="entry name" value="Envelope glycoprotein gp160"/>
    <property type="match status" value="1"/>
</dbReference>
<keyword evidence="8 33" id="KW-1170">Fusion of virus membrane with host endosomal membrane</keyword>
<evidence type="ECO:0000256" key="10">
    <source>
        <dbReference type="ARBA" id="ARBA00022570"/>
    </source>
</evidence>
<dbReference type="GO" id="GO:0019082">
    <property type="term" value="P:viral protein processing"/>
    <property type="evidence" value="ECO:0007669"/>
    <property type="project" value="UniProtKB-UniRule"/>
</dbReference>
<evidence type="ECO:0000256" key="31">
    <source>
        <dbReference type="ARBA" id="ARBA00023296"/>
    </source>
</evidence>
<keyword evidence="13 33" id="KW-0165">Cleavage on pair of basic residues</keyword>
<evidence type="ECO:0000256" key="9">
    <source>
        <dbReference type="ARBA" id="ARBA00022511"/>
    </source>
</evidence>
<keyword evidence="12 33" id="KW-1162">Viral penetration into host cytoplasm</keyword>
<comment type="domain">
    <text evidence="33 34">The 17 amino acids long immunosuppressive region is present in many retroviral envelope proteins. Synthetic peptides derived from this relatively conserved sequence inhibit immune function in vitro and in vivo.</text>
</comment>
<keyword evidence="22 33" id="KW-1133">Transmembrane helix</keyword>
<dbReference type="GO" id="GO:0039654">
    <property type="term" value="P:fusion of virus membrane with host endosome membrane"/>
    <property type="evidence" value="ECO:0007669"/>
    <property type="project" value="UniProtKB-UniRule"/>
</dbReference>
<dbReference type="CDD" id="cd09909">
    <property type="entry name" value="HIV-1-like_HR1-HR2"/>
    <property type="match status" value="1"/>
</dbReference>
<keyword evidence="9 33" id="KW-1032">Host cell membrane</keyword>
<evidence type="ECO:0000256" key="16">
    <source>
        <dbReference type="ARBA" id="ARBA00022729"/>
    </source>
</evidence>
<comment type="similarity">
    <text evidence="33">Belongs to the HIV-1 env protein family.</text>
</comment>
<keyword evidence="15 33" id="KW-0053">Apoptosis</keyword>
<dbReference type="Pfam" id="PF00516">
    <property type="entry name" value="GP120"/>
    <property type="match status" value="1"/>
</dbReference>
<feature type="disulfide bond" evidence="33">
    <location>
        <begin position="597"/>
        <end position="603"/>
    </location>
</feature>
<evidence type="ECO:0000259" key="37">
    <source>
        <dbReference type="Pfam" id="PF00517"/>
    </source>
</evidence>
<evidence type="ECO:0000256" key="30">
    <source>
        <dbReference type="ARBA" id="ARBA00023288"/>
    </source>
</evidence>
<dbReference type="Gene3D" id="1.20.5.490">
    <property type="entry name" value="Single helix bin"/>
    <property type="match status" value="1"/>
</dbReference>
<feature type="disulfide bond" evidence="33">
    <location>
        <begin position="54"/>
        <end position="74"/>
    </location>
</feature>
<feature type="region of interest" description="Immunosuppression" evidence="33">
    <location>
        <begin position="573"/>
        <end position="591"/>
    </location>
</feature>
<dbReference type="GO" id="GO:0075512">
    <property type="term" value="P:clathrin-dependent endocytosis of virus by host cell"/>
    <property type="evidence" value="ECO:0007669"/>
    <property type="project" value="UniProtKB-UniRule"/>
</dbReference>
<feature type="region of interest" description="V2" evidence="33">
    <location>
        <begin position="160"/>
        <end position="199"/>
    </location>
</feature>
<feature type="domain" description="Retroviral envelope protein GP41-like" evidence="37">
    <location>
        <begin position="529"/>
        <end position="718"/>
    </location>
</feature>
<evidence type="ECO:0000256" key="4">
    <source>
        <dbReference type="ARBA" id="ARBA00004563"/>
    </source>
</evidence>
<dbReference type="Pfam" id="PF00517">
    <property type="entry name" value="GP41"/>
    <property type="match status" value="1"/>
</dbReference>
<keyword evidence="21 33" id="KW-1164">Virus endocytosis by host</keyword>
<evidence type="ECO:0000256" key="21">
    <source>
        <dbReference type="ARBA" id="ARBA00022890"/>
    </source>
</evidence>
<keyword evidence="23 33" id="KW-1039">Host endosome</keyword>
<feature type="region of interest" description="MPER; binding to GalCer" evidence="33">
    <location>
        <begin position="661"/>
        <end position="682"/>
    </location>
</feature>
<evidence type="ECO:0000256" key="2">
    <source>
        <dbReference type="ARBA" id="ARBA00004433"/>
    </source>
</evidence>
<reference evidence="38" key="1">
    <citation type="journal article" date="2014" name="Retrovirology">
        <title>Single genome analysis reveals genetic characteristics of Neuroadaptation across HIV-1 envelope.</title>
        <authorList>
            <person name="Evering T.H."/>
            <person name="Kamau E."/>
            <person name="St Bernard L."/>
            <person name="Farmer C.B."/>
            <person name="Kong X.P."/>
            <person name="Markowitz M."/>
        </authorList>
    </citation>
    <scope>NUCLEOTIDE SEQUENCE</scope>
    <source>
        <strain evidence="38">P053111E11</strain>
    </source>
</reference>
<keyword evidence="26 33" id="KW-0564">Palmitate</keyword>
<comment type="subcellular location">
    <subcellularLocation>
        <location evidence="3">Host cell membrane</location>
        <topology evidence="3">Peripheral membrane protein</topology>
    </subcellularLocation>
    <subcellularLocation>
        <location evidence="1">Host cell membrane</location>
        <topology evidence="1">Single-pass type I membrane protein</topology>
    </subcellularLocation>
    <subcellularLocation>
        <location evidence="2">Host endosome membrane</location>
        <topology evidence="2">Peripheral membrane protein</topology>
    </subcellularLocation>
    <subcellularLocation>
        <location evidence="5">Host endosome membrane</location>
        <topology evidence="5">Single-pass type I membrane protein</topology>
    </subcellularLocation>
    <subcellularLocation>
        <location evidence="6">Virion membrane</location>
        <topology evidence="6">Peripheral membrane protein</topology>
    </subcellularLocation>
    <subcellularLocation>
        <location evidence="4">Virion membrane</location>
        <topology evidence="4">Single-pass type I membrane protein</topology>
    </subcellularLocation>
</comment>
<evidence type="ECO:0000256" key="13">
    <source>
        <dbReference type="ARBA" id="ARBA00022685"/>
    </source>
</evidence>
<dbReference type="FunFam" id="2.170.40.20:FF:000003">
    <property type="entry name" value="Envelope glycoprotein gp160"/>
    <property type="match status" value="1"/>
</dbReference>
<comment type="domain">
    <text evidence="33">The YXXL motif is involved in determining the exact site of viral release at the surface of infected mononuclear cells and promotes endocytosis. YXXL and di-leucine endocytosis motifs interact directly or indirectly with the clathrin adapter complexes, opperate independently, and their activities are not additive.</text>
</comment>
<feature type="domain" description="Human immunodeficiency virus 1 envelope glycoprotein Gp120" evidence="36">
    <location>
        <begin position="35"/>
        <end position="509"/>
    </location>
</feature>
<evidence type="ECO:0000256" key="8">
    <source>
        <dbReference type="ARBA" id="ARBA00022510"/>
    </source>
</evidence>
<dbReference type="SUPFAM" id="SSF56502">
    <property type="entry name" value="gp120 core"/>
    <property type="match status" value="2"/>
</dbReference>
<evidence type="ECO:0000256" key="1">
    <source>
        <dbReference type="ARBA" id="ARBA00004402"/>
    </source>
</evidence>
<dbReference type="SUPFAM" id="SSF58069">
    <property type="entry name" value="Virus ectodomain"/>
    <property type="match status" value="1"/>
</dbReference>
<dbReference type="GO" id="GO:0044175">
    <property type="term" value="C:host cell endosome membrane"/>
    <property type="evidence" value="ECO:0007669"/>
    <property type="project" value="UniProtKB-SubCell"/>
</dbReference>
<dbReference type="GO" id="GO:0020002">
    <property type="term" value="C:host cell plasma membrane"/>
    <property type="evidence" value="ECO:0007669"/>
    <property type="project" value="UniProtKB-SubCell"/>
</dbReference>
<keyword evidence="18 33" id="KW-0946">Virion</keyword>
<evidence type="ECO:0000256" key="18">
    <source>
        <dbReference type="ARBA" id="ARBA00022844"/>
    </source>
</evidence>
<evidence type="ECO:0000313" key="38">
    <source>
        <dbReference type="EMBL" id="AIL85892.1"/>
    </source>
</evidence>
<evidence type="ECO:0000256" key="27">
    <source>
        <dbReference type="ARBA" id="ARBA00023157"/>
    </source>
</evidence>
<evidence type="ECO:0000256" key="5">
    <source>
        <dbReference type="ARBA" id="ARBA00004578"/>
    </source>
</evidence>
<keyword evidence="16 33" id="KW-0732">Signal</keyword>
<dbReference type="Gene3D" id="2.170.40.20">
    <property type="entry name" value="Human immunodeficiency virus 1, Gp160, envelope glycoprotein"/>
    <property type="match status" value="2"/>
</dbReference>
<evidence type="ECO:0000256" key="19">
    <source>
        <dbReference type="ARBA" id="ARBA00022870"/>
    </source>
</evidence>
<comment type="function">
    <text evidence="33">Envelope glycoprotein gp160: Oligomerizes in the host endoplasmic reticulum into predominantly trimers. In a second time, gp160 transits in the host Golgi, where glycosylation is completed. The precursor is then proteolytically cleaved in the trans-Golgi and thereby activated by cellular furin or furin-like proteases to produce gp120 and gp41.</text>
</comment>
<comment type="miscellaneous">
    <text evidence="33">Inhibitors targeting HIV-1 viral envelope proteins are used as antiretroviral drugs. Attachment of virions to the cell surface via non-specific interactions and CD4 binding can be blocked by inhibitors that include cyanovirin-N, cyclotriazadisulfonamide analogs, PRO 2000, TNX 355 and PRO 542. In addition, BMS 806 can block CD4-induced conformational changes. Env interactions with the coreceptor molecules can be targeted by CCR5 antagonists including SCH-D, maraviroc (UK 427857) and aplaviroc (GW 873140), and the CXCR4 antagonist AMD 070. Fusion of viral and cellular membranes can be inhibited by peptides such as enfuvirtide and tifuvirtide (T 1249). Resistance to inhibitors associated with mutations in Env are observed. Most of the time, single mutations confer only a modest reduction in drug susceptibility. Combination of several mutations is usually required to develop a high-level drug resistance.</text>
</comment>
<feature type="disulfide bond" evidence="33">
    <location>
        <begin position="231"/>
        <end position="242"/>
    </location>
</feature>
<keyword evidence="27 33" id="KW-1015">Disulfide bond</keyword>
<keyword evidence="20 33" id="KW-0261">Viral envelope protein</keyword>
<comment type="subcellular location">
    <molecule>Surface protein gp120</molecule>
    <subcellularLocation>
        <location evidence="33">Virion membrane</location>
        <topology evidence="33">Peripheral membrane protein</topology>
    </subcellularLocation>
    <subcellularLocation>
        <location evidence="33">Host cell membrane</location>
        <topology evidence="33">Peripheral membrane protein</topology>
    </subcellularLocation>
    <subcellularLocation>
        <location evidence="33">Host endosome membrane</location>
        <topology evidence="33">Single-pass type I membrane protein</topology>
    </subcellularLocation>
    <text evidence="33">The surface protein is not anchored to the viral envelope, but associates with the extravirion surface through its binding to TM. It is probably concentrated at the site of budding and incorporated into the virions possibly by contacts between the cytoplasmic tail of Env and the N-terminus of Gag.</text>
</comment>
<evidence type="ECO:0000256" key="6">
    <source>
        <dbReference type="ARBA" id="ARBA00004650"/>
    </source>
</evidence>
<keyword evidence="25 33" id="KW-0472">Membrane</keyword>
<dbReference type="GO" id="GO:0016020">
    <property type="term" value="C:membrane"/>
    <property type="evidence" value="ECO:0007669"/>
    <property type="project" value="UniProtKB-UniRule"/>
</dbReference>
<feature type="site" description="Cleavage; by host furin" evidence="33">
    <location>
        <begin position="509"/>
        <end position="510"/>
    </location>
</feature>
<comment type="miscellaneous">
    <text evidence="33">HIV-1 lineages are divided in three main groups, M (for Major), O (for Outlier), and N (for New, or Non-M, Non-O). The vast majority of strains found worldwide belong to the group M. Group O seems to be endemic to and largely confined to Cameroon and neighboring countries in West Central Africa, where these viruses represent a small minority of HIV-1 strains. The group N is represented by a limited number of isolates from Cameroonian persons. The group M is further subdivided in 9 clades or subtypes (A to D, F to H, J and K).</text>
</comment>
<comment type="subunit">
    <text evidence="33">The mature envelope protein (Env) consists of a homotrimer of non-covalently associated gp120-gp41 heterodimers. The resulting complex protrudes from the virus surface as a spike. There seems to be as few as 10 spikes on the average virion. Surface protein gp120 interacts with host CD4, CCR5 and CXCR4. Gp120 also interacts with the C-type lectins CD209/DC-SIGN and CLEC4M/DC-SIGNR (collectively referred to as DC-SIGN(R)). Gp120 and gp41 interact with GalCer. Gp120 interacts with host ITGA4/ITGB7 complex; on CD4+ T-cells, this interaction results in rapid activation of integrin ITGAL/LFA-1, which facilitates efficient cell-to-cell spreading of HIV-1. Gp120 interacts with cell-associated heparan sulfate; this interaction increases virus infectivity on permissive cells and may be involved in infection of CD4- cells.</text>
</comment>
<feature type="region of interest" description="CD4-binding loop" evidence="33">
    <location>
        <begin position="365"/>
        <end position="375"/>
    </location>
</feature>
<evidence type="ECO:0000256" key="17">
    <source>
        <dbReference type="ARBA" id="ARBA00022804"/>
    </source>
</evidence>
<keyword evidence="14 33" id="KW-0812">Transmembrane</keyword>
<dbReference type="InterPro" id="IPR037527">
    <property type="entry name" value="Gp160"/>
</dbReference>
<dbReference type="GO" id="GO:0055036">
    <property type="term" value="C:virion membrane"/>
    <property type="evidence" value="ECO:0007669"/>
    <property type="project" value="UniProtKB-SubCell"/>
</dbReference>
<keyword evidence="29 33" id="KW-0899">Viral immunoevasion</keyword>
<dbReference type="InterPro" id="IPR000328">
    <property type="entry name" value="GP41-like"/>
</dbReference>
<dbReference type="GO" id="GO:0005198">
    <property type="term" value="F:structural molecule activity"/>
    <property type="evidence" value="ECO:0007669"/>
    <property type="project" value="UniProtKB-UniRule"/>
</dbReference>
<dbReference type="GO" id="GO:1903911">
    <property type="term" value="P:positive regulation of receptor clustering"/>
    <property type="evidence" value="ECO:0007669"/>
    <property type="project" value="UniProtKB-UniRule"/>
</dbReference>
<keyword evidence="19 33" id="KW-1043">Host membrane</keyword>
<keyword evidence="7 33" id="KW-1168">Fusion of virus membrane with host membrane</keyword>
<evidence type="ECO:0000256" key="12">
    <source>
        <dbReference type="ARBA" id="ARBA00022595"/>
    </source>
</evidence>
<gene>
    <name evidence="33 38" type="primary">env</name>
</gene>
<dbReference type="FunFam" id="1.20.5.490:FF:000001">
    <property type="entry name" value="Envelope glycoprotein gp160"/>
    <property type="match status" value="1"/>
</dbReference>
<dbReference type="GO" id="GO:0019062">
    <property type="term" value="P:virion attachment to host cell"/>
    <property type="evidence" value="ECO:0007669"/>
    <property type="project" value="UniProtKB-UniRule"/>
</dbReference>
<evidence type="ECO:0000256" key="14">
    <source>
        <dbReference type="ARBA" id="ARBA00022692"/>
    </source>
</evidence>
<feature type="chain" id="PRO_5023315750" description="Transmembrane protein gp41" evidence="33">
    <location>
        <begin position="510"/>
        <end position="855"/>
    </location>
</feature>
<comment type="PTM">
    <text evidence="33">Highly glycosylated by host. The high number of glycan on the protein is reffered to as 'glycan shield' because it contributes to hide protein sequence from adaptive immune system.</text>
</comment>
<evidence type="ECO:0000256" key="29">
    <source>
        <dbReference type="ARBA" id="ARBA00023280"/>
    </source>
</evidence>
<dbReference type="GO" id="GO:0019031">
    <property type="term" value="C:viral envelope"/>
    <property type="evidence" value="ECO:0007669"/>
    <property type="project" value="UniProtKB-KW"/>
</dbReference>
<evidence type="ECO:0000256" key="7">
    <source>
        <dbReference type="ARBA" id="ARBA00022506"/>
    </source>
</evidence>
<keyword evidence="17 33" id="KW-1161">Viral attachment to host cell</keyword>
<feature type="chain" id="PRO_5023315749" description="Envelope glycoprotein gp160" evidence="33">
    <location>
        <begin position="33"/>
        <end position="855"/>
    </location>
</feature>
<feature type="disulfide bond" evidence="33">
    <location>
        <begin position="221"/>
        <end position="250"/>
    </location>
</feature>
<evidence type="ECO:0000256" key="32">
    <source>
        <dbReference type="ARBA" id="ARBA00062028"/>
    </source>
</evidence>
<evidence type="ECO:0000256" key="20">
    <source>
        <dbReference type="ARBA" id="ARBA00022879"/>
    </source>
</evidence>
<dbReference type="InterPro" id="IPR036377">
    <property type="entry name" value="Gp120_core_sf"/>
</dbReference>
<dbReference type="HAMAP" id="MF_04083">
    <property type="entry name" value="HIV_ENV"/>
    <property type="match status" value="1"/>
</dbReference>
<accession>A0A077H5P1</accession>
<comment type="domain">
    <text evidence="33">Some of the most genetically diverse regions of the viral genome are present in Env. They are called variable regions 1 through 5 (V1 through V5). Coreceptor usage of gp120 is determined mainly by the primary structure of the third variable region (V3) in the outer domain of gp120. The sequence of V3 determines which coreceptor, CCR5 and/or CXCR4 (corresponding to R5/macrophage, X4/T cell and R5X4/T cell and macrophage tropism), is used to trigger the fusion potential of the Env complex, and hence which cells the virus can infect. Binding to CCR5 involves a region adjacent in addition to V3.</text>
</comment>
<feature type="coiled-coil region" evidence="33">
    <location>
        <begin position="632"/>
        <end position="666"/>
    </location>
</feature>
<evidence type="ECO:0000256" key="23">
    <source>
        <dbReference type="ARBA" id="ARBA00023046"/>
    </source>
</evidence>